<dbReference type="PANTHER" id="PTHR38926">
    <property type="entry name" value="F-BOX DOMAIN CONTAINING PROTEIN, EXPRESSED"/>
    <property type="match status" value="1"/>
</dbReference>
<dbReference type="SUPFAM" id="SSF81383">
    <property type="entry name" value="F-box domain"/>
    <property type="match status" value="1"/>
</dbReference>
<dbReference type="PANTHER" id="PTHR38926:SF72">
    <property type="entry name" value="IM:7136021-RELATED"/>
    <property type="match status" value="1"/>
</dbReference>
<dbReference type="Gene3D" id="3.80.10.10">
    <property type="entry name" value="Ribonuclease Inhibitor"/>
    <property type="match status" value="1"/>
</dbReference>
<name>A0ABQ0L0I1_MYCCL</name>
<evidence type="ECO:0000313" key="1">
    <source>
        <dbReference type="EMBL" id="GAT44502.1"/>
    </source>
</evidence>
<organism evidence="1 2">
    <name type="scientific">Mycena chlorophos</name>
    <name type="common">Agaric fungus</name>
    <name type="synonym">Agaricus chlorophos</name>
    <dbReference type="NCBI Taxonomy" id="658473"/>
    <lineage>
        <taxon>Eukaryota</taxon>
        <taxon>Fungi</taxon>
        <taxon>Dikarya</taxon>
        <taxon>Basidiomycota</taxon>
        <taxon>Agaricomycotina</taxon>
        <taxon>Agaricomycetes</taxon>
        <taxon>Agaricomycetidae</taxon>
        <taxon>Agaricales</taxon>
        <taxon>Marasmiineae</taxon>
        <taxon>Mycenaceae</taxon>
        <taxon>Mycena</taxon>
    </lineage>
</organism>
<proteinExistence type="predicted"/>
<evidence type="ECO:0000313" key="2">
    <source>
        <dbReference type="Proteomes" id="UP000815677"/>
    </source>
</evidence>
<dbReference type="Gene3D" id="1.20.1280.50">
    <property type="match status" value="1"/>
</dbReference>
<evidence type="ECO:0008006" key="3">
    <source>
        <dbReference type="Google" id="ProtNLM"/>
    </source>
</evidence>
<dbReference type="InterPro" id="IPR032675">
    <property type="entry name" value="LRR_dom_sf"/>
</dbReference>
<protein>
    <recommendedName>
        <fullName evidence="3">F-box domain-containing protein</fullName>
    </recommendedName>
</protein>
<dbReference type="EMBL" id="DF839781">
    <property type="protein sequence ID" value="GAT44502.1"/>
    <property type="molecule type" value="Genomic_DNA"/>
</dbReference>
<reference evidence="1" key="1">
    <citation type="submission" date="2014-09" db="EMBL/GenBank/DDBJ databases">
        <title>Genome sequence of the luminous mushroom Mycena chlorophos for searching fungal bioluminescence genes.</title>
        <authorList>
            <person name="Tanaka Y."/>
            <person name="Kasuga D."/>
            <person name="Oba Y."/>
            <person name="Hase S."/>
            <person name="Sato K."/>
            <person name="Oba Y."/>
            <person name="Sakakibara Y."/>
        </authorList>
    </citation>
    <scope>NUCLEOTIDE SEQUENCE</scope>
</reference>
<dbReference type="InterPro" id="IPR036047">
    <property type="entry name" value="F-box-like_dom_sf"/>
</dbReference>
<sequence>MDDSARCWSCGSDPADFESLPALNALLTSSNEIHLPGLTEAVLRAEARLAEVQRRARSVRMALESLAAEEATVAAYLHGLKRPRPFILYLPAEVTIEIFRLVPSTPVNILRPGKRIVPLVFGKVCRAWRRISRSASELWQNLEIRLDGPLPKSPSWRRSLTKMLDIWIDSSQPHPISLALIQPASNLALFPQTALVDAFARAGSRLQTLELAHLSQLTLLEILHRTQVHLPLLQKVHIRGRYNSESPTGLWLTSLERAPSLRSFGVEGYFIIPVMPAYITGSITTLTLSPLTPTAALDALRSAKHVTDATFIFDYQIGFPPLDPGQQCLVLPNLHRLTLRAEARLTSSGFLVFITAPRLEYLSVQVDPADFESEDITRFIARSDSGVRLEHFSLEVQDDLRIWRERHLTTLFSAMPGLRELEYAASDATSLVNLLRWPINRSPTPLPRLRQLRLAPRRLLINYGPILGFLETRSRPRNGPQGEAVDVLTAFRLTLQEGVDDPMRDKSFARRVNGLRAGGMEIIVDRVS</sequence>
<keyword evidence="2" id="KW-1185">Reference proteome</keyword>
<dbReference type="Proteomes" id="UP000815677">
    <property type="component" value="Unassembled WGS sequence"/>
</dbReference>
<accession>A0ABQ0L0I1</accession>
<gene>
    <name evidence="1" type="ORF">MCHLO_02119</name>
</gene>